<gene>
    <name evidence="1" type="ORF">ILP92_11500</name>
</gene>
<comment type="caution">
    <text evidence="1">The sequence shown here is derived from an EMBL/GenBank/DDBJ whole genome shotgun (WGS) entry which is preliminary data.</text>
</comment>
<protein>
    <submittedName>
        <fullName evidence="1">Oxidoreductase</fullName>
    </submittedName>
</protein>
<evidence type="ECO:0000313" key="1">
    <source>
        <dbReference type="EMBL" id="MBJ3763370.1"/>
    </source>
</evidence>
<sequence length="145" mass="15934">MPAPTETPLLTVRGDLAVTNVGDEAVFDTPMLRDLGTVTYETETVWTSGLQTFTGVPLHAIAERVGTDAVSLKAIAINDYVIEIPDEDWGEGRAILAFERNGKPMSVREMGPLWIVYPYDLSPEMQTESIFARSVWQLAAIDFGS</sequence>
<dbReference type="InterPro" id="IPR036374">
    <property type="entry name" value="OxRdtase_Mopterin-bd_sf"/>
</dbReference>
<dbReference type="Proteomes" id="UP000642488">
    <property type="component" value="Unassembled WGS sequence"/>
</dbReference>
<organism evidence="1 2">
    <name type="scientific">Palleronia pontilimi</name>
    <dbReference type="NCBI Taxonomy" id="1964209"/>
    <lineage>
        <taxon>Bacteria</taxon>
        <taxon>Pseudomonadati</taxon>
        <taxon>Pseudomonadota</taxon>
        <taxon>Alphaproteobacteria</taxon>
        <taxon>Rhodobacterales</taxon>
        <taxon>Roseobacteraceae</taxon>
        <taxon>Palleronia</taxon>
    </lineage>
</organism>
<keyword evidence="2" id="KW-1185">Reference proteome</keyword>
<dbReference type="EMBL" id="JAEKPD010000010">
    <property type="protein sequence ID" value="MBJ3763370.1"/>
    <property type="molecule type" value="Genomic_DNA"/>
</dbReference>
<evidence type="ECO:0000313" key="2">
    <source>
        <dbReference type="Proteomes" id="UP000642488"/>
    </source>
</evidence>
<proteinExistence type="predicted"/>
<name>A0A934IIU7_9RHOB</name>
<dbReference type="SUPFAM" id="SSF56524">
    <property type="entry name" value="Oxidoreductase molybdopterin-binding domain"/>
    <property type="match status" value="1"/>
</dbReference>
<reference evidence="1" key="1">
    <citation type="submission" date="2020-12" db="EMBL/GenBank/DDBJ databases">
        <title>Bacterial taxonomy.</title>
        <authorList>
            <person name="Pan X."/>
        </authorList>
    </citation>
    <scope>NUCLEOTIDE SEQUENCE</scope>
    <source>
        <strain evidence="1">KCTC 52957</strain>
    </source>
</reference>
<dbReference type="AlphaFoldDB" id="A0A934IIU7"/>
<accession>A0A934IIU7</accession>
<dbReference type="Gene3D" id="3.90.420.10">
    <property type="entry name" value="Oxidoreductase, molybdopterin-binding domain"/>
    <property type="match status" value="1"/>
</dbReference>